<name>A0A0A9F734_ARUDO</name>
<proteinExistence type="predicted"/>
<reference evidence="1" key="2">
    <citation type="journal article" date="2015" name="Data Brief">
        <title>Shoot transcriptome of the giant reed, Arundo donax.</title>
        <authorList>
            <person name="Barrero R.A."/>
            <person name="Guerrero F.D."/>
            <person name="Moolhuijzen P."/>
            <person name="Goolsby J.A."/>
            <person name="Tidwell J."/>
            <person name="Bellgard S.E."/>
            <person name="Bellgard M.I."/>
        </authorList>
    </citation>
    <scope>NUCLEOTIDE SEQUENCE</scope>
    <source>
        <tissue evidence="1">Shoot tissue taken approximately 20 cm above the soil surface</tissue>
    </source>
</reference>
<reference evidence="1" key="1">
    <citation type="submission" date="2014-09" db="EMBL/GenBank/DDBJ databases">
        <authorList>
            <person name="Magalhaes I.L.F."/>
            <person name="Oliveira U."/>
            <person name="Santos F.R."/>
            <person name="Vidigal T.H.D.A."/>
            <person name="Brescovit A.D."/>
            <person name="Santos A.J."/>
        </authorList>
    </citation>
    <scope>NUCLEOTIDE SEQUENCE</scope>
    <source>
        <tissue evidence="1">Shoot tissue taken approximately 20 cm above the soil surface</tissue>
    </source>
</reference>
<sequence length="13" mass="1571">MFQLHFGYQAILC</sequence>
<protein>
    <submittedName>
        <fullName evidence="1">Uncharacterized protein</fullName>
    </submittedName>
</protein>
<organism evidence="1">
    <name type="scientific">Arundo donax</name>
    <name type="common">Giant reed</name>
    <name type="synonym">Donax arundinaceus</name>
    <dbReference type="NCBI Taxonomy" id="35708"/>
    <lineage>
        <taxon>Eukaryota</taxon>
        <taxon>Viridiplantae</taxon>
        <taxon>Streptophyta</taxon>
        <taxon>Embryophyta</taxon>
        <taxon>Tracheophyta</taxon>
        <taxon>Spermatophyta</taxon>
        <taxon>Magnoliopsida</taxon>
        <taxon>Liliopsida</taxon>
        <taxon>Poales</taxon>
        <taxon>Poaceae</taxon>
        <taxon>PACMAD clade</taxon>
        <taxon>Arundinoideae</taxon>
        <taxon>Arundineae</taxon>
        <taxon>Arundo</taxon>
    </lineage>
</organism>
<accession>A0A0A9F734</accession>
<evidence type="ECO:0000313" key="1">
    <source>
        <dbReference type="EMBL" id="JAE07019.1"/>
    </source>
</evidence>
<dbReference type="EMBL" id="GBRH01190877">
    <property type="protein sequence ID" value="JAE07019.1"/>
    <property type="molecule type" value="Transcribed_RNA"/>
</dbReference>